<dbReference type="AlphaFoldDB" id="A0A4Y2FSU9"/>
<organism evidence="1 2">
    <name type="scientific">Araneus ventricosus</name>
    <name type="common">Orbweaver spider</name>
    <name type="synonym">Epeira ventricosa</name>
    <dbReference type="NCBI Taxonomy" id="182803"/>
    <lineage>
        <taxon>Eukaryota</taxon>
        <taxon>Metazoa</taxon>
        <taxon>Ecdysozoa</taxon>
        <taxon>Arthropoda</taxon>
        <taxon>Chelicerata</taxon>
        <taxon>Arachnida</taxon>
        <taxon>Araneae</taxon>
        <taxon>Araneomorphae</taxon>
        <taxon>Entelegynae</taxon>
        <taxon>Araneoidea</taxon>
        <taxon>Araneidae</taxon>
        <taxon>Araneus</taxon>
    </lineage>
</organism>
<comment type="caution">
    <text evidence="1">The sequence shown here is derived from an EMBL/GenBank/DDBJ whole genome shotgun (WGS) entry which is preliminary data.</text>
</comment>
<reference evidence="1 2" key="1">
    <citation type="journal article" date="2019" name="Sci. Rep.">
        <title>Orb-weaving spider Araneus ventricosus genome elucidates the spidroin gene catalogue.</title>
        <authorList>
            <person name="Kono N."/>
            <person name="Nakamura H."/>
            <person name="Ohtoshi R."/>
            <person name="Moran D.A.P."/>
            <person name="Shinohara A."/>
            <person name="Yoshida Y."/>
            <person name="Fujiwara M."/>
            <person name="Mori M."/>
            <person name="Tomita M."/>
            <person name="Arakawa K."/>
        </authorList>
    </citation>
    <scope>NUCLEOTIDE SEQUENCE [LARGE SCALE GENOMIC DNA]</scope>
</reference>
<proteinExistence type="predicted"/>
<name>A0A4Y2FSU9_ARAVE</name>
<evidence type="ECO:0000313" key="2">
    <source>
        <dbReference type="Proteomes" id="UP000499080"/>
    </source>
</evidence>
<evidence type="ECO:0000313" key="1">
    <source>
        <dbReference type="EMBL" id="GBM44323.1"/>
    </source>
</evidence>
<dbReference type="Proteomes" id="UP000499080">
    <property type="component" value="Unassembled WGS sequence"/>
</dbReference>
<gene>
    <name evidence="1" type="ORF">AVEN_232115_1</name>
</gene>
<protein>
    <submittedName>
        <fullName evidence="1">Uncharacterized protein</fullName>
    </submittedName>
</protein>
<sequence>MNKLSPLDVLNIWAGIQDHGRHLCILPDRFWLTQHTASLGTSASQFVGGQFLLPIQRDMWFRHDGFSSHFSSNPALTGISWLSQMMDRMAFLPAH</sequence>
<keyword evidence="2" id="KW-1185">Reference proteome</keyword>
<accession>A0A4Y2FSU9</accession>
<dbReference type="EMBL" id="BGPR01001060">
    <property type="protein sequence ID" value="GBM44323.1"/>
    <property type="molecule type" value="Genomic_DNA"/>
</dbReference>